<evidence type="ECO:0000313" key="5">
    <source>
        <dbReference type="EMBL" id="KAL5111837.1"/>
    </source>
</evidence>
<dbReference type="Proteomes" id="UP001651158">
    <property type="component" value="Unassembled WGS sequence"/>
</dbReference>
<evidence type="ECO:0000256" key="1">
    <source>
        <dbReference type="ARBA" id="ARBA00022658"/>
    </source>
</evidence>
<evidence type="ECO:0000256" key="2">
    <source>
        <dbReference type="PROSITE-ProRule" id="PRU00168"/>
    </source>
</evidence>
<sequence length="1110" mass="123100">MSHPRGGPVNSRSTEPVNSFSHTMATLNISEAGSSPTGGGGGNATSNVAVRLSEDVRSPLIKSSGGDEESFLPPLPSVEQMRRDVANATCELQQAFFQTHNPKYTQDNEMGNKQFSEATFSSESGGSEIKETQGNSTEDPLHRTQEETVCEELIINGKKYRHTFQKRVVLESQKTREIFMLPAGGETEYTENGGLQEKYVSSNFDQYNRAFEESGARLDLRVQNQEGGFSPRLVIAAQGESPPRGMRPNPSNAKPQETCSPTADSATTLMSDSESGTTPATPLVISHMYHFGHWDKTASILDPRLPARLGAPYGVSGLEDDSIFCVTPAEWHHSDITYGHEAVGATGTTAKARIVACLQKFTQRSAQTGKQLYRSTYVQHTKIARWRSSEKRGEISPSCAIKNEQSDVSRTSTQVMENPPHFVANVSEVWKQVARSPLGGEEEAISFPPLCLCSYDRLQLLQSLCPAAAAAIMILGRQMPEMRSNSCVTPPSQLPRLMSTVTADAWCPRALMIMDSTEESLLFSMPDGFEIESTPRKQNCLLRGGTLDGLLVYALKIFRQNKSDTYESLIPNIFMRLYPTFTIANEVVSRLIQRYLAFVPIEPGGLGCITEKGDAAESGREWNEAINTLKFLLKLLTRTERVLYDAKLESKIVRFAQLLKMDARLVGGRSSRQNISVNDCEEAKDNDDGGEKEAILSNISNGFLVKSAKQKITTSNELTRISESLLDLVPAAVGGRRVSEEAKNAQLVKDKGDSEVNFLTCTCYQRLSQFLRFKVTVLAEQITSMEEVCFDGIQLYELINIKDLEKGNTPTLSRCVQHFNDLNSLVKCLTRIANELGEPLSKVQSVCAGSINTTTPYGGQFARNVKKVRGISRRWSKGLPLPFSYITFPSVESEKKQCPAGKYSRASMRSGAGAQKMNNFSSFLAVILGLQNAPTRSVSKRLKLRLTKLGAYMLPPSFSAYRRDLEAAKMPCLPYLGLVFQQLIHLDNGNVLFLSSTPGGQETSTSPANHGLITGDEADANKIVNFWRCWKHYLILGYFMKRTDQDMLEKDEKGSYEIEPDTETQSYLKSFKVYSTQLRRQVDTTASDRSSLQCNRRKQRTKSMNFHTLP</sequence>
<dbReference type="SMART" id="SM00147">
    <property type="entry name" value="RasGEF"/>
    <property type="match status" value="1"/>
</dbReference>
<comment type="caution">
    <text evidence="5">The sequence shown here is derived from an EMBL/GenBank/DDBJ whole genome shotgun (WGS) entry which is preliminary data.</text>
</comment>
<keyword evidence="1 2" id="KW-0344">Guanine-nucleotide releasing factor</keyword>
<dbReference type="InterPro" id="IPR008937">
    <property type="entry name" value="Ras-like_GEF"/>
</dbReference>
<feature type="compositionally biased region" description="Polar residues" evidence="3">
    <location>
        <begin position="1084"/>
        <end position="1094"/>
    </location>
</feature>
<proteinExistence type="predicted"/>
<feature type="compositionally biased region" description="Polar residues" evidence="3">
    <location>
        <begin position="10"/>
        <end position="31"/>
    </location>
</feature>
<dbReference type="InterPro" id="IPR036964">
    <property type="entry name" value="RASGEF_cat_dom_sf"/>
</dbReference>
<feature type="domain" description="Ras-GEF" evidence="4">
    <location>
        <begin position="774"/>
        <end position="1076"/>
    </location>
</feature>
<feature type="compositionally biased region" description="Polar residues" evidence="3">
    <location>
        <begin position="249"/>
        <end position="277"/>
    </location>
</feature>
<feature type="region of interest" description="Disordered" evidence="3">
    <location>
        <begin position="239"/>
        <end position="277"/>
    </location>
</feature>
<dbReference type="SUPFAM" id="SSF48366">
    <property type="entry name" value="Ras GEF"/>
    <property type="match status" value="1"/>
</dbReference>
<dbReference type="PROSITE" id="PS50009">
    <property type="entry name" value="RASGEF_CAT"/>
    <property type="match status" value="1"/>
</dbReference>
<evidence type="ECO:0000256" key="3">
    <source>
        <dbReference type="SAM" id="MobiDB-lite"/>
    </source>
</evidence>
<accession>A0ABR4QQ57</accession>
<dbReference type="PANTHER" id="PTHR23113:SF368">
    <property type="entry name" value="CELL DIVISION CONTROL PROTEIN 25"/>
    <property type="match status" value="1"/>
</dbReference>
<keyword evidence="6" id="KW-1185">Reference proteome</keyword>
<dbReference type="InterPro" id="IPR001895">
    <property type="entry name" value="RASGEF_cat_dom"/>
</dbReference>
<name>A0ABR4QQ57_9CEST</name>
<feature type="region of interest" description="Disordered" evidence="3">
    <location>
        <begin position="1084"/>
        <end position="1110"/>
    </location>
</feature>
<dbReference type="PANTHER" id="PTHR23113">
    <property type="entry name" value="GUANINE NUCLEOTIDE EXCHANGE FACTOR"/>
    <property type="match status" value="1"/>
</dbReference>
<evidence type="ECO:0000313" key="6">
    <source>
        <dbReference type="Proteomes" id="UP001651158"/>
    </source>
</evidence>
<dbReference type="Pfam" id="PF00617">
    <property type="entry name" value="RasGEF"/>
    <property type="match status" value="1"/>
</dbReference>
<evidence type="ECO:0000259" key="4">
    <source>
        <dbReference type="PROSITE" id="PS50009"/>
    </source>
</evidence>
<feature type="region of interest" description="Disordered" evidence="3">
    <location>
        <begin position="118"/>
        <end position="141"/>
    </location>
</feature>
<dbReference type="EMBL" id="JAKROA010000001">
    <property type="protein sequence ID" value="KAL5111837.1"/>
    <property type="molecule type" value="Genomic_DNA"/>
</dbReference>
<dbReference type="Gene3D" id="1.10.840.10">
    <property type="entry name" value="Ras guanine-nucleotide exchange factors catalytic domain"/>
    <property type="match status" value="2"/>
</dbReference>
<gene>
    <name evidence="5" type="ORF">TcWFU_003773</name>
</gene>
<dbReference type="InterPro" id="IPR023578">
    <property type="entry name" value="Ras_GEF_dom_sf"/>
</dbReference>
<organism evidence="5 6">
    <name type="scientific">Taenia crassiceps</name>
    <dbReference type="NCBI Taxonomy" id="6207"/>
    <lineage>
        <taxon>Eukaryota</taxon>
        <taxon>Metazoa</taxon>
        <taxon>Spiralia</taxon>
        <taxon>Lophotrochozoa</taxon>
        <taxon>Platyhelminthes</taxon>
        <taxon>Cestoda</taxon>
        <taxon>Eucestoda</taxon>
        <taxon>Cyclophyllidea</taxon>
        <taxon>Taeniidae</taxon>
        <taxon>Taenia</taxon>
    </lineage>
</organism>
<reference evidence="5 6" key="1">
    <citation type="journal article" date="2022" name="Front. Cell. Infect. Microbiol.">
        <title>The Genomes of Two Strains of Taenia crassiceps the Animal Model for the Study of Human Cysticercosis.</title>
        <authorList>
            <person name="Bobes R.J."/>
            <person name="Estrada K."/>
            <person name="Rios-Valencia D.G."/>
            <person name="Calderon-Gallegos A."/>
            <person name="de la Torre P."/>
            <person name="Carrero J.C."/>
            <person name="Sanchez-Flores A."/>
            <person name="Laclette J.P."/>
        </authorList>
    </citation>
    <scope>NUCLEOTIDE SEQUENCE [LARGE SCALE GENOMIC DNA]</scope>
    <source>
        <strain evidence="5">WFUcys</strain>
    </source>
</reference>
<protein>
    <recommendedName>
        <fullName evidence="4">Ras-GEF domain-containing protein</fullName>
    </recommendedName>
</protein>
<feature type="region of interest" description="Disordered" evidence="3">
    <location>
        <begin position="1"/>
        <end position="49"/>
    </location>
</feature>